<feature type="region of interest" description="Disordered" evidence="1">
    <location>
        <begin position="39"/>
        <end position="78"/>
    </location>
</feature>
<keyword evidence="3" id="KW-1185">Reference proteome</keyword>
<gene>
    <name evidence="2" type="ORF">ACFFR3_07840</name>
</gene>
<accession>A0ABV5NGK7</accession>
<name>A0ABV5NGK7_9ACTN</name>
<evidence type="ECO:0000313" key="2">
    <source>
        <dbReference type="EMBL" id="MFB9469414.1"/>
    </source>
</evidence>
<proteinExistence type="predicted"/>
<reference evidence="2 3" key="1">
    <citation type="submission" date="2024-09" db="EMBL/GenBank/DDBJ databases">
        <authorList>
            <person name="Sun Q."/>
            <person name="Mori K."/>
        </authorList>
    </citation>
    <scope>NUCLEOTIDE SEQUENCE [LARGE SCALE GENOMIC DNA]</scope>
    <source>
        <strain evidence="2 3">JCM 3324</strain>
    </source>
</reference>
<dbReference type="Proteomes" id="UP001589568">
    <property type="component" value="Unassembled WGS sequence"/>
</dbReference>
<evidence type="ECO:0000313" key="3">
    <source>
        <dbReference type="Proteomes" id="UP001589568"/>
    </source>
</evidence>
<evidence type="ECO:0000256" key="1">
    <source>
        <dbReference type="SAM" id="MobiDB-lite"/>
    </source>
</evidence>
<organism evidence="2 3">
    <name type="scientific">Nonomuraea salmonea</name>
    <dbReference type="NCBI Taxonomy" id="46181"/>
    <lineage>
        <taxon>Bacteria</taxon>
        <taxon>Bacillati</taxon>
        <taxon>Actinomycetota</taxon>
        <taxon>Actinomycetes</taxon>
        <taxon>Streptosporangiales</taxon>
        <taxon>Streptosporangiaceae</taxon>
        <taxon>Nonomuraea</taxon>
    </lineage>
</organism>
<comment type="caution">
    <text evidence="2">The sequence shown here is derived from an EMBL/GenBank/DDBJ whole genome shotgun (WGS) entry which is preliminary data.</text>
</comment>
<dbReference type="EMBL" id="JBHMCF010000008">
    <property type="protein sequence ID" value="MFB9469414.1"/>
    <property type="molecule type" value="Genomic_DNA"/>
</dbReference>
<sequence>MTPLARADRVRRPEERVREFPVATDGGDGALQHAIDGTPVTGYHPAFPQHRYGADPGRPRPARRPPAAADARGPIRMG</sequence>
<dbReference type="RefSeq" id="WP_345407118.1">
    <property type="nucleotide sequence ID" value="NZ_BAAAXS010000001.1"/>
</dbReference>
<protein>
    <submittedName>
        <fullName evidence="2">Uncharacterized protein</fullName>
    </submittedName>
</protein>
<feature type="compositionally biased region" description="Low complexity" evidence="1">
    <location>
        <begin position="65"/>
        <end position="78"/>
    </location>
</feature>